<evidence type="ECO:0000256" key="7">
    <source>
        <dbReference type="ARBA" id="ARBA00022840"/>
    </source>
</evidence>
<dbReference type="GO" id="GO:0005524">
    <property type="term" value="F:ATP binding"/>
    <property type="evidence" value="ECO:0007669"/>
    <property type="project" value="UniProtKB-KW"/>
</dbReference>
<dbReference type="Pfam" id="PF02518">
    <property type="entry name" value="HATPase_c"/>
    <property type="match status" value="1"/>
</dbReference>
<dbReference type="AlphaFoldDB" id="A0A4R9G5P9"/>
<feature type="domain" description="Histidine kinase" evidence="10">
    <location>
        <begin position="235"/>
        <end position="469"/>
    </location>
</feature>
<reference evidence="11" key="1">
    <citation type="journal article" date="2019" name="PLoS Negl. Trop. Dis.">
        <title>Revisiting the worldwide diversity of Leptospira species in the environment.</title>
        <authorList>
            <person name="Vincent A.T."/>
            <person name="Schiettekatte O."/>
            <person name="Bourhy P."/>
            <person name="Veyrier F.J."/>
            <person name="Picardeau M."/>
        </authorList>
    </citation>
    <scope>NUCLEOTIDE SEQUENCE [LARGE SCALE GENOMIC DNA]</scope>
    <source>
        <strain evidence="11">SSS9</strain>
    </source>
</reference>
<dbReference type="InterPro" id="IPR036890">
    <property type="entry name" value="HATPase_C_sf"/>
</dbReference>
<feature type="transmembrane region" description="Helical" evidence="9">
    <location>
        <begin position="182"/>
        <end position="202"/>
    </location>
</feature>
<dbReference type="Gene3D" id="3.30.565.10">
    <property type="entry name" value="Histidine kinase-like ATPase, C-terminal domain"/>
    <property type="match status" value="1"/>
</dbReference>
<evidence type="ECO:0000256" key="8">
    <source>
        <dbReference type="ARBA" id="ARBA00023012"/>
    </source>
</evidence>
<dbReference type="InterPro" id="IPR050351">
    <property type="entry name" value="BphY/WalK/GraS-like"/>
</dbReference>
<dbReference type="GO" id="GO:0000156">
    <property type="term" value="F:phosphorelay response regulator activity"/>
    <property type="evidence" value="ECO:0007669"/>
    <property type="project" value="TreeGrafter"/>
</dbReference>
<keyword evidence="8" id="KW-0902">Two-component regulatory system</keyword>
<keyword evidence="6 11" id="KW-0418">Kinase</keyword>
<dbReference type="PRINTS" id="PR00344">
    <property type="entry name" value="BCTRLSENSOR"/>
</dbReference>
<organism evidence="11 12">
    <name type="scientific">Leptospira semungkisensis</name>
    <dbReference type="NCBI Taxonomy" id="2484985"/>
    <lineage>
        <taxon>Bacteria</taxon>
        <taxon>Pseudomonadati</taxon>
        <taxon>Spirochaetota</taxon>
        <taxon>Spirochaetia</taxon>
        <taxon>Leptospirales</taxon>
        <taxon>Leptospiraceae</taxon>
        <taxon>Leptospira</taxon>
    </lineage>
</organism>
<dbReference type="GO" id="GO:0000155">
    <property type="term" value="F:phosphorelay sensor kinase activity"/>
    <property type="evidence" value="ECO:0007669"/>
    <property type="project" value="InterPro"/>
</dbReference>
<evidence type="ECO:0000256" key="3">
    <source>
        <dbReference type="ARBA" id="ARBA00022553"/>
    </source>
</evidence>
<evidence type="ECO:0000259" key="10">
    <source>
        <dbReference type="PROSITE" id="PS50109"/>
    </source>
</evidence>
<dbReference type="PANTHER" id="PTHR42878">
    <property type="entry name" value="TWO-COMPONENT HISTIDINE KINASE"/>
    <property type="match status" value="1"/>
</dbReference>
<keyword evidence="9" id="KW-0812">Transmembrane</keyword>
<dbReference type="InterPro" id="IPR004358">
    <property type="entry name" value="Sig_transdc_His_kin-like_C"/>
</dbReference>
<keyword evidence="12" id="KW-1185">Reference proteome</keyword>
<dbReference type="InterPro" id="IPR005467">
    <property type="entry name" value="His_kinase_dom"/>
</dbReference>
<dbReference type="EMBL" id="RQEP01000005">
    <property type="protein sequence ID" value="TGK06711.1"/>
    <property type="molecule type" value="Genomic_DNA"/>
</dbReference>
<dbReference type="GO" id="GO:0030295">
    <property type="term" value="F:protein kinase activator activity"/>
    <property type="evidence" value="ECO:0007669"/>
    <property type="project" value="TreeGrafter"/>
</dbReference>
<dbReference type="GO" id="GO:0007234">
    <property type="term" value="P:osmosensory signaling via phosphorelay pathway"/>
    <property type="evidence" value="ECO:0007669"/>
    <property type="project" value="TreeGrafter"/>
</dbReference>
<dbReference type="EC" id="2.7.13.3" evidence="2"/>
<protein>
    <recommendedName>
        <fullName evidence="2">histidine kinase</fullName>
        <ecNumber evidence="2">2.7.13.3</ecNumber>
    </recommendedName>
</protein>
<feature type="transmembrane region" description="Helical" evidence="9">
    <location>
        <begin position="79"/>
        <end position="98"/>
    </location>
</feature>
<keyword evidence="7" id="KW-0067">ATP-binding</keyword>
<dbReference type="SUPFAM" id="SSF55874">
    <property type="entry name" value="ATPase domain of HSP90 chaperone/DNA topoisomerase II/histidine kinase"/>
    <property type="match status" value="1"/>
</dbReference>
<dbReference type="CDD" id="cd00082">
    <property type="entry name" value="HisKA"/>
    <property type="match status" value="1"/>
</dbReference>
<comment type="caution">
    <text evidence="11">The sequence shown here is derived from an EMBL/GenBank/DDBJ whole genome shotgun (WGS) entry which is preliminary data.</text>
</comment>
<evidence type="ECO:0000256" key="4">
    <source>
        <dbReference type="ARBA" id="ARBA00022679"/>
    </source>
</evidence>
<dbReference type="InterPro" id="IPR003594">
    <property type="entry name" value="HATPase_dom"/>
</dbReference>
<feature type="transmembrane region" description="Helical" evidence="9">
    <location>
        <begin position="160"/>
        <end position="176"/>
    </location>
</feature>
<evidence type="ECO:0000313" key="11">
    <source>
        <dbReference type="EMBL" id="TGK06711.1"/>
    </source>
</evidence>
<keyword evidence="9" id="KW-1133">Transmembrane helix</keyword>
<evidence type="ECO:0000256" key="9">
    <source>
        <dbReference type="SAM" id="Phobius"/>
    </source>
</evidence>
<dbReference type="Gene3D" id="1.10.287.130">
    <property type="match status" value="1"/>
</dbReference>
<keyword evidence="3" id="KW-0597">Phosphoprotein</keyword>
<evidence type="ECO:0000256" key="6">
    <source>
        <dbReference type="ARBA" id="ARBA00022777"/>
    </source>
</evidence>
<feature type="transmembrane region" description="Helical" evidence="9">
    <location>
        <begin position="110"/>
        <end position="131"/>
    </location>
</feature>
<keyword evidence="5" id="KW-0547">Nucleotide-binding</keyword>
<comment type="catalytic activity">
    <reaction evidence="1">
        <text>ATP + protein L-histidine = ADP + protein N-phospho-L-histidine.</text>
        <dbReference type="EC" id="2.7.13.3"/>
    </reaction>
</comment>
<dbReference type="OrthoDB" id="7326651at2"/>
<proteinExistence type="predicted"/>
<name>A0A4R9G5P9_9LEPT</name>
<evidence type="ECO:0000313" key="12">
    <source>
        <dbReference type="Proteomes" id="UP000297453"/>
    </source>
</evidence>
<evidence type="ECO:0000256" key="1">
    <source>
        <dbReference type="ARBA" id="ARBA00000085"/>
    </source>
</evidence>
<accession>A0A4R9G5P9</accession>
<dbReference type="PANTHER" id="PTHR42878:SF7">
    <property type="entry name" value="SENSOR HISTIDINE KINASE GLRK"/>
    <property type="match status" value="1"/>
</dbReference>
<evidence type="ECO:0000256" key="2">
    <source>
        <dbReference type="ARBA" id="ARBA00012438"/>
    </source>
</evidence>
<keyword evidence="9" id="KW-0472">Membrane</keyword>
<gene>
    <name evidence="11" type="ORF">EHO59_00815</name>
</gene>
<feature type="transmembrane region" description="Helical" evidence="9">
    <location>
        <begin position="39"/>
        <end position="59"/>
    </location>
</feature>
<evidence type="ECO:0000256" key="5">
    <source>
        <dbReference type="ARBA" id="ARBA00022741"/>
    </source>
</evidence>
<keyword evidence="4" id="KW-0808">Transferase</keyword>
<dbReference type="Proteomes" id="UP000297453">
    <property type="component" value="Unassembled WGS sequence"/>
</dbReference>
<dbReference type="PROSITE" id="PS50109">
    <property type="entry name" value="HIS_KIN"/>
    <property type="match status" value="1"/>
</dbReference>
<sequence length="471" mass="54103">MKNLCITFRSRSKSFLLFMRKHFQILEELKKNEEFVRSAYFEVYLIFRYLFPFLCIAYIPFALLDWRDFLQDYTNLPLMIYNSIFLPGCLLFTILLNFPILGNDFKTRKWVAVAATTFLTFSGTAMNLIIFKFGTDLSLFAFTQLGIAVLLRYPDMTKTLIYMLNYAVFLFCLFYLDRASSFLIQNFSFMLIMTVLMDRISFLTKVNSFHKEQSIRELNRKLVMESVKKSEILRIAIHDLKSPVTGILSLVGLYTREPSPALSLDHLGKSYVEPPEVLDHIDRTSRKILESIEDILFLASSSLESETIEGKSQNLNPELLLRSVASNLDFLFSSKHIRIEDELSGFPFAFYANPQILYRVFDNILSNAAKFSPPGSRILLSSKLRETLEENVLLIYIEDSGPGFQPQDEKDMFREFSILSAKPTGPESSSGIGLALAKKLLDRMGIRIRLSNSDRTEGARVLLEFPQSKAK</sequence>
<dbReference type="InterPro" id="IPR003661">
    <property type="entry name" value="HisK_dim/P_dom"/>
</dbReference>
<dbReference type="SMART" id="SM00387">
    <property type="entry name" value="HATPase_c"/>
    <property type="match status" value="1"/>
</dbReference>